<sequence>MSDFSKDNKQSKVLSARDRISKLSNLRKQKNELKLLNRKEVINDYENKKINLNHLNNLKLRQERLENEIDDLKSKSKNELYNREKSWNWSIEQIEKWDNDHKSDEINDKTKKEGFQNYDQLAEQTYKKELSNNISDLSSNKENYLKQKKLFKEFILKNGINEDEIDDTSDEYTQLLDTFIVSYNETDKDKLKELIKQMKSNDERKSRIRNSKNDTNSDDSSIGYINEKNRQFNEKLNRHYDKYTKELKDDIERGTAL</sequence>
<comment type="caution">
    <text evidence="1">The sequence shown here is derived from an EMBL/GenBank/DDBJ whole genome shotgun (WGS) entry which is preliminary data.</text>
</comment>
<gene>
    <name evidence="1" type="ORF">Cboi01_000266500</name>
</gene>
<organism evidence="1 2">
    <name type="scientific">Candida boidinii</name>
    <name type="common">Yeast</name>
    <dbReference type="NCBI Taxonomy" id="5477"/>
    <lineage>
        <taxon>Eukaryota</taxon>
        <taxon>Fungi</taxon>
        <taxon>Dikarya</taxon>
        <taxon>Ascomycota</taxon>
        <taxon>Saccharomycotina</taxon>
        <taxon>Pichiomycetes</taxon>
        <taxon>Pichiales</taxon>
        <taxon>Pichiaceae</taxon>
        <taxon>Ogataea</taxon>
        <taxon>Ogataea/Candida clade</taxon>
    </lineage>
</organism>
<name>A0ACB5TNZ9_CANBO</name>
<evidence type="ECO:0000313" key="1">
    <source>
        <dbReference type="EMBL" id="GME92268.1"/>
    </source>
</evidence>
<proteinExistence type="predicted"/>
<accession>A0ACB5TNZ9</accession>
<dbReference type="EMBL" id="BSXV01001256">
    <property type="protein sequence ID" value="GME92268.1"/>
    <property type="molecule type" value="Genomic_DNA"/>
</dbReference>
<evidence type="ECO:0000313" key="2">
    <source>
        <dbReference type="Proteomes" id="UP001165101"/>
    </source>
</evidence>
<dbReference type="Proteomes" id="UP001165101">
    <property type="component" value="Unassembled WGS sequence"/>
</dbReference>
<keyword evidence="2" id="KW-1185">Reference proteome</keyword>
<protein>
    <submittedName>
        <fullName evidence="1">Unnamed protein product</fullName>
    </submittedName>
</protein>
<reference evidence="1" key="1">
    <citation type="submission" date="2023-04" db="EMBL/GenBank/DDBJ databases">
        <title>Candida boidinii NBRC 1967.</title>
        <authorList>
            <person name="Ichikawa N."/>
            <person name="Sato H."/>
            <person name="Tonouchi N."/>
        </authorList>
    </citation>
    <scope>NUCLEOTIDE SEQUENCE</scope>
    <source>
        <strain evidence="1">NBRC 1967</strain>
    </source>
</reference>